<dbReference type="WBParaSite" id="HPBE_0002169401-mRNA-1">
    <property type="protein sequence ID" value="HPBE_0002169401-mRNA-1"/>
    <property type="gene ID" value="HPBE_0002169401"/>
</dbReference>
<organism evidence="3 4">
    <name type="scientific">Heligmosomoides polygyrus</name>
    <name type="common">Parasitic roundworm</name>
    <dbReference type="NCBI Taxonomy" id="6339"/>
    <lineage>
        <taxon>Eukaryota</taxon>
        <taxon>Metazoa</taxon>
        <taxon>Ecdysozoa</taxon>
        <taxon>Nematoda</taxon>
        <taxon>Chromadorea</taxon>
        <taxon>Rhabditida</taxon>
        <taxon>Rhabditina</taxon>
        <taxon>Rhabditomorpha</taxon>
        <taxon>Strongyloidea</taxon>
        <taxon>Heligmosomidae</taxon>
        <taxon>Heligmosomoides</taxon>
    </lineage>
</organism>
<accession>A0A3P8D581</accession>
<keyword evidence="3" id="KW-1185">Reference proteome</keyword>
<dbReference type="EMBL" id="UZAH01033257">
    <property type="protein sequence ID" value="VDP27454.1"/>
    <property type="molecule type" value="Genomic_DNA"/>
</dbReference>
<evidence type="ECO:0000313" key="2">
    <source>
        <dbReference type="EMBL" id="VDP27454.1"/>
    </source>
</evidence>
<name>A0A183GGR6_HELPZ</name>
<sequence length="101" mass="11207">MRPTREDREATLAIEEKKHNYRTVLWSRRHADNSARGRNGNSGDSETRCGCGGDVLMTRGTAATGALVAVSTLVRHACEMGYLKRITYRVGTKIRGEDILI</sequence>
<gene>
    <name evidence="2" type="ORF">HPBE_LOCUS21694</name>
</gene>
<dbReference type="Proteomes" id="UP000050761">
    <property type="component" value="Unassembled WGS sequence"/>
</dbReference>
<reference evidence="2 3" key="1">
    <citation type="submission" date="2018-11" db="EMBL/GenBank/DDBJ databases">
        <authorList>
            <consortium name="Pathogen Informatics"/>
        </authorList>
    </citation>
    <scope>NUCLEOTIDE SEQUENCE [LARGE SCALE GENOMIC DNA]</scope>
</reference>
<evidence type="ECO:0000313" key="3">
    <source>
        <dbReference type="Proteomes" id="UP000050761"/>
    </source>
</evidence>
<feature type="region of interest" description="Disordered" evidence="1">
    <location>
        <begin position="28"/>
        <end position="48"/>
    </location>
</feature>
<dbReference type="AlphaFoldDB" id="A0A183GGR6"/>
<protein>
    <submittedName>
        <fullName evidence="4">30S ribosomal protein S8</fullName>
    </submittedName>
</protein>
<reference evidence="4" key="2">
    <citation type="submission" date="2019-09" db="UniProtKB">
        <authorList>
            <consortium name="WormBaseParasite"/>
        </authorList>
    </citation>
    <scope>IDENTIFICATION</scope>
</reference>
<accession>A0A183GGR6</accession>
<evidence type="ECO:0000313" key="4">
    <source>
        <dbReference type="WBParaSite" id="HPBE_0002169401-mRNA-1"/>
    </source>
</evidence>
<proteinExistence type="predicted"/>
<evidence type="ECO:0000256" key="1">
    <source>
        <dbReference type="SAM" id="MobiDB-lite"/>
    </source>
</evidence>